<keyword evidence="4" id="KW-1185">Reference proteome</keyword>
<dbReference type="PANTHER" id="PTHR35526">
    <property type="entry name" value="ANTI-SIGMA-F FACTOR RSBW-RELATED"/>
    <property type="match status" value="1"/>
</dbReference>
<organism evidence="3 4">
    <name type="scientific">Eilatimonas milleporae</name>
    <dbReference type="NCBI Taxonomy" id="911205"/>
    <lineage>
        <taxon>Bacteria</taxon>
        <taxon>Pseudomonadati</taxon>
        <taxon>Pseudomonadota</taxon>
        <taxon>Alphaproteobacteria</taxon>
        <taxon>Kordiimonadales</taxon>
        <taxon>Kordiimonadaceae</taxon>
        <taxon>Eilatimonas</taxon>
    </lineage>
</organism>
<keyword evidence="3" id="KW-0418">Kinase</keyword>
<comment type="caution">
    <text evidence="3">The sequence shown here is derived from an EMBL/GenBank/DDBJ whole genome shotgun (WGS) entry which is preliminary data.</text>
</comment>
<dbReference type="SUPFAM" id="SSF55874">
    <property type="entry name" value="ATPase domain of HSP90 chaperone/DNA topoisomerase II/histidine kinase"/>
    <property type="match status" value="1"/>
</dbReference>
<dbReference type="Pfam" id="PF13581">
    <property type="entry name" value="HATPase_c_2"/>
    <property type="match status" value="1"/>
</dbReference>
<proteinExistence type="predicted"/>
<dbReference type="PANTHER" id="PTHR35526:SF3">
    <property type="entry name" value="ANTI-SIGMA-F FACTOR RSBW"/>
    <property type="match status" value="1"/>
</dbReference>
<dbReference type="InterPro" id="IPR036890">
    <property type="entry name" value="HATPase_C_sf"/>
</dbReference>
<dbReference type="InterPro" id="IPR050267">
    <property type="entry name" value="Anti-sigma-factor_SerPK"/>
</dbReference>
<dbReference type="CDD" id="cd16936">
    <property type="entry name" value="HATPase_RsbW-like"/>
    <property type="match status" value="1"/>
</dbReference>
<feature type="domain" description="Histidine kinase/HSP90-like ATPase" evidence="2">
    <location>
        <begin position="179"/>
        <end position="295"/>
    </location>
</feature>
<reference evidence="3 4" key="1">
    <citation type="submission" date="2018-10" db="EMBL/GenBank/DDBJ databases">
        <title>Genomic Encyclopedia of Archaeal and Bacterial Type Strains, Phase II (KMG-II): from individual species to whole genera.</title>
        <authorList>
            <person name="Goeker M."/>
        </authorList>
    </citation>
    <scope>NUCLEOTIDE SEQUENCE [LARGE SCALE GENOMIC DNA]</scope>
    <source>
        <strain evidence="3 4">DSM 25217</strain>
    </source>
</reference>
<dbReference type="RefSeq" id="WP_121937754.1">
    <property type="nucleotide sequence ID" value="NZ_REFR01000010.1"/>
</dbReference>
<protein>
    <submittedName>
        <fullName evidence="3">Histidine kinase-like protein</fullName>
    </submittedName>
</protein>
<sequence length="303" mass="32930">MNNTGAPLVIAILPDASCDAGFYDSLACPDFDVATVTGEAALKERVSDNADTLSALLLDARFPLNEKFAWMDRFADAALPAKLPVFVMLDDAEADVEVRLLEAGASNVLHGVQNLNSLRVKLTIAIEGFGNVRALKEELERRSSAIGQIVSGSFRVTTRREGRNLATMLSMACDDPLPVAIGLTELIVNGVEHGCLAISHDLKGTLIETGILNDEIQRRRALPEYAGRYVTVDFQREPDKLVFRVTDPGDGFDYNAYRADTVDSAKKHGRGILMARGCFERVKYSGRGNVVTAIKNLPCTSDP</sequence>
<keyword evidence="1" id="KW-0723">Serine/threonine-protein kinase</keyword>
<dbReference type="InterPro" id="IPR011006">
    <property type="entry name" value="CheY-like_superfamily"/>
</dbReference>
<dbReference type="Gene3D" id="3.30.565.10">
    <property type="entry name" value="Histidine kinase-like ATPase, C-terminal domain"/>
    <property type="match status" value="1"/>
</dbReference>
<dbReference type="InterPro" id="IPR003594">
    <property type="entry name" value="HATPase_dom"/>
</dbReference>
<dbReference type="Proteomes" id="UP000271227">
    <property type="component" value="Unassembled WGS sequence"/>
</dbReference>
<evidence type="ECO:0000313" key="3">
    <source>
        <dbReference type="EMBL" id="RMB08381.1"/>
    </source>
</evidence>
<name>A0A3M0CFJ8_9PROT</name>
<dbReference type="EMBL" id="REFR01000010">
    <property type="protein sequence ID" value="RMB08381.1"/>
    <property type="molecule type" value="Genomic_DNA"/>
</dbReference>
<evidence type="ECO:0000256" key="1">
    <source>
        <dbReference type="ARBA" id="ARBA00022527"/>
    </source>
</evidence>
<dbReference type="OrthoDB" id="5456285at2"/>
<dbReference type="SUPFAM" id="SSF52172">
    <property type="entry name" value="CheY-like"/>
    <property type="match status" value="1"/>
</dbReference>
<accession>A0A3M0CFJ8</accession>
<dbReference type="AlphaFoldDB" id="A0A3M0CFJ8"/>
<keyword evidence="3" id="KW-0808">Transferase</keyword>
<dbReference type="GO" id="GO:0004674">
    <property type="term" value="F:protein serine/threonine kinase activity"/>
    <property type="evidence" value="ECO:0007669"/>
    <property type="project" value="UniProtKB-KW"/>
</dbReference>
<evidence type="ECO:0000259" key="2">
    <source>
        <dbReference type="Pfam" id="PF13581"/>
    </source>
</evidence>
<gene>
    <name evidence="3" type="ORF">BXY39_1014</name>
</gene>
<dbReference type="InParanoid" id="A0A3M0CFJ8"/>
<evidence type="ECO:0000313" key="4">
    <source>
        <dbReference type="Proteomes" id="UP000271227"/>
    </source>
</evidence>